<keyword evidence="3" id="KW-0378">Hydrolase</keyword>
<dbReference type="InterPro" id="IPR017850">
    <property type="entry name" value="Alkaline_phosphatase_core_sf"/>
</dbReference>
<dbReference type="EMBL" id="JAKGAS010000001">
    <property type="protein sequence ID" value="MCF2946605.1"/>
    <property type="molecule type" value="Genomic_DNA"/>
</dbReference>
<evidence type="ECO:0000256" key="1">
    <source>
        <dbReference type="ARBA" id="ARBA00008779"/>
    </source>
</evidence>
<feature type="domain" description="Sulfatase N-terminal" evidence="6">
    <location>
        <begin position="47"/>
        <end position="400"/>
    </location>
</feature>
<dbReference type="Pfam" id="PF00884">
    <property type="entry name" value="Sulfatase"/>
    <property type="match status" value="1"/>
</dbReference>
<sequence length="550" mass="63141">MNKTLNMLASLTSACVVAVLLTACGQESAKKEVAASQPAKQTKKPYNILYIMTDDHAAQAIGTYGSRLASLNPTPNLDKLAGEGMVFENAFVTNSICSPSRATILTGQYSQTNGVQDLKGGIGKEQQYLPLEMKKAGYETAIVGKWHLKEEPGAFDYYQVLPGQGSYFDPQFRVQGDKTWPNNTTAYTGHSSDVITDISIDWLKQRKSDKPFFLMHQFKAPHDYFEYAPRYNDYLADATIPEPVDLYGVPDTFGSKATRGENDSLIREIGTSISKRNPRRNYGQYYKTDPNLADDEYTRITYQEYLKGYLRCIKGVDDNIARLIQTLKDQGLYDNTIIVYTSDQGMMLGEHDYQDKRWIWDESIQMPFIVRHPGIDNAGSRSDLLINNTDYAPFLLDLVGQETPDYMHGRSFTPALRGETPDNWRTATFYRYWTHRMYHEVPAHTGLRSKDYKLIFFYGDNYREQQFPFYDKKWTEKTGLEPNKIPTPAGWELYDMKNDPDELVNIYEDPKYAPVIAQLKAELVRQRELYNETDANYPRMKAIFDKHFND</sequence>
<proteinExistence type="inferred from homology"/>
<dbReference type="PANTHER" id="PTHR43108:SF6">
    <property type="entry name" value="N-SULPHOGLUCOSAMINE SULPHOHYDROLASE"/>
    <property type="match status" value="1"/>
</dbReference>
<accession>A0ABS9D2C9</accession>
<gene>
    <name evidence="8" type="ORF">L0668_00670</name>
</gene>
<evidence type="ECO:0000256" key="5">
    <source>
        <dbReference type="SAM" id="SignalP"/>
    </source>
</evidence>
<dbReference type="PANTHER" id="PTHR43108">
    <property type="entry name" value="N-ACETYLGLUCOSAMINE-6-SULFATASE FAMILY MEMBER"/>
    <property type="match status" value="1"/>
</dbReference>
<dbReference type="InterPro" id="IPR032506">
    <property type="entry name" value="SGSH_C"/>
</dbReference>
<dbReference type="InterPro" id="IPR000917">
    <property type="entry name" value="Sulfatase_N"/>
</dbReference>
<dbReference type="Pfam" id="PF16347">
    <property type="entry name" value="SGSH_C"/>
    <property type="match status" value="1"/>
</dbReference>
<reference evidence="8 9" key="1">
    <citation type="submission" date="2022-01" db="EMBL/GenBank/DDBJ databases">
        <title>Paraglaciecola sp. G1-23.</title>
        <authorList>
            <person name="Jin M.S."/>
            <person name="Han D.M."/>
            <person name="Kim H.M."/>
            <person name="Jeon C.O."/>
        </authorList>
    </citation>
    <scope>NUCLEOTIDE SEQUENCE [LARGE SCALE GENOMIC DNA]</scope>
    <source>
        <strain evidence="8 9">G1-23</strain>
    </source>
</reference>
<dbReference type="Proteomes" id="UP001521137">
    <property type="component" value="Unassembled WGS sequence"/>
</dbReference>
<evidence type="ECO:0000256" key="2">
    <source>
        <dbReference type="ARBA" id="ARBA00022729"/>
    </source>
</evidence>
<comment type="similarity">
    <text evidence="1">Belongs to the sulfatase family.</text>
</comment>
<organism evidence="8 9">
    <name type="scientific">Paraglaciecola algarum</name>
    <dbReference type="NCBI Taxonomy" id="3050085"/>
    <lineage>
        <taxon>Bacteria</taxon>
        <taxon>Pseudomonadati</taxon>
        <taxon>Pseudomonadota</taxon>
        <taxon>Gammaproteobacteria</taxon>
        <taxon>Alteromonadales</taxon>
        <taxon>Alteromonadaceae</taxon>
        <taxon>Paraglaciecola</taxon>
    </lineage>
</organism>
<protein>
    <submittedName>
        <fullName evidence="8">Sulfatase</fullName>
    </submittedName>
</protein>
<dbReference type="InterPro" id="IPR024607">
    <property type="entry name" value="Sulfatase_CS"/>
</dbReference>
<dbReference type="PROSITE" id="PS00523">
    <property type="entry name" value="SULFATASE_1"/>
    <property type="match status" value="1"/>
</dbReference>
<evidence type="ECO:0000256" key="3">
    <source>
        <dbReference type="ARBA" id="ARBA00022801"/>
    </source>
</evidence>
<evidence type="ECO:0000313" key="9">
    <source>
        <dbReference type="Proteomes" id="UP001521137"/>
    </source>
</evidence>
<evidence type="ECO:0000259" key="7">
    <source>
        <dbReference type="Pfam" id="PF16347"/>
    </source>
</evidence>
<keyword evidence="4" id="KW-0325">Glycoprotein</keyword>
<keyword evidence="2 5" id="KW-0732">Signal</keyword>
<dbReference type="Gene3D" id="3.40.720.10">
    <property type="entry name" value="Alkaline Phosphatase, subunit A"/>
    <property type="match status" value="1"/>
</dbReference>
<evidence type="ECO:0000313" key="8">
    <source>
        <dbReference type="EMBL" id="MCF2946605.1"/>
    </source>
</evidence>
<comment type="caution">
    <text evidence="8">The sequence shown here is derived from an EMBL/GenBank/DDBJ whole genome shotgun (WGS) entry which is preliminary data.</text>
</comment>
<evidence type="ECO:0000259" key="6">
    <source>
        <dbReference type="Pfam" id="PF00884"/>
    </source>
</evidence>
<dbReference type="PROSITE" id="PS51257">
    <property type="entry name" value="PROKAR_LIPOPROTEIN"/>
    <property type="match status" value="1"/>
</dbReference>
<feature type="chain" id="PRO_5046269642" evidence="5">
    <location>
        <begin position="19"/>
        <end position="550"/>
    </location>
</feature>
<keyword evidence="9" id="KW-1185">Reference proteome</keyword>
<dbReference type="RefSeq" id="WP_235310134.1">
    <property type="nucleotide sequence ID" value="NZ_JAKGAS010000001.1"/>
</dbReference>
<dbReference type="SUPFAM" id="SSF53649">
    <property type="entry name" value="Alkaline phosphatase-like"/>
    <property type="match status" value="1"/>
</dbReference>
<feature type="signal peptide" evidence="5">
    <location>
        <begin position="1"/>
        <end position="18"/>
    </location>
</feature>
<dbReference type="PROSITE" id="PS00149">
    <property type="entry name" value="SULFATASE_2"/>
    <property type="match status" value="1"/>
</dbReference>
<feature type="domain" description="N-sulphoglucosamine sulphohydrolase C-terminal" evidence="7">
    <location>
        <begin position="490"/>
        <end position="527"/>
    </location>
</feature>
<evidence type="ECO:0000256" key="4">
    <source>
        <dbReference type="ARBA" id="ARBA00023180"/>
    </source>
</evidence>
<name>A0ABS9D2C9_9ALTE</name>
<dbReference type="CDD" id="cd16031">
    <property type="entry name" value="G6S_like"/>
    <property type="match status" value="1"/>
</dbReference>